<dbReference type="AlphaFoldDB" id="A0A200IZD8"/>
<evidence type="ECO:0000313" key="4">
    <source>
        <dbReference type="Proteomes" id="UP000196151"/>
    </source>
</evidence>
<reference evidence="3" key="2">
    <citation type="submission" date="2017-05" db="EMBL/GenBank/DDBJ databases">
        <authorList>
            <consortium name="The Broad Institute Genomics Platform"/>
            <consortium name="The Broad Institute Genomic Center for Infectious Diseases"/>
            <person name="Earl A."/>
            <person name="Manson A."/>
            <person name="Schwartman J."/>
            <person name="Gilmore M."/>
            <person name="Abouelleil A."/>
            <person name="Cao P."/>
            <person name="Chapman S."/>
            <person name="Cusick C."/>
            <person name="Shea T."/>
            <person name="Young S."/>
            <person name="Neafsey D."/>
            <person name="Nusbaum C."/>
            <person name="Birren B."/>
        </authorList>
    </citation>
    <scope>NUCLEOTIDE SEQUENCE</scope>
    <source>
        <strain evidence="3">9D6_DIV0238</strain>
    </source>
</reference>
<evidence type="ECO:0000313" key="2">
    <source>
        <dbReference type="EMBL" id="OUZ30298.1"/>
    </source>
</evidence>
<protein>
    <recommendedName>
        <fullName evidence="5">DUF4260 domain-containing protein</fullName>
    </recommendedName>
</protein>
<keyword evidence="1" id="KW-0812">Transmembrane</keyword>
<gene>
    <name evidence="3" type="ORF">A5889_001906</name>
    <name evidence="2" type="ORF">A5889_002586</name>
</gene>
<dbReference type="EMBL" id="CP147246">
    <property type="protein sequence ID" value="WYJ94393.1"/>
    <property type="molecule type" value="Genomic_DNA"/>
</dbReference>
<keyword evidence="1" id="KW-0472">Membrane</keyword>
<evidence type="ECO:0008006" key="5">
    <source>
        <dbReference type="Google" id="ProtNLM"/>
    </source>
</evidence>
<reference evidence="2" key="1">
    <citation type="submission" date="2017-05" db="EMBL/GenBank/DDBJ databases">
        <title>The Genome Sequence of Enterococcus sp. 9D6_DIV0238.</title>
        <authorList>
            <consortium name="The Broad Institute Genomics Platform"/>
            <consortium name="The Broad Institute Genomic Center for Infectious Diseases"/>
            <person name="Earl A."/>
            <person name="Manson A."/>
            <person name="Schwartman J."/>
            <person name="Gilmore M."/>
            <person name="Abouelleil A."/>
            <person name="Cao P."/>
            <person name="Chapman S."/>
            <person name="Cusick C."/>
            <person name="Shea T."/>
            <person name="Young S."/>
            <person name="Neafsey D."/>
            <person name="Nusbaum C."/>
            <person name="Birren B."/>
        </authorList>
    </citation>
    <scope>NUCLEOTIDE SEQUENCE [LARGE SCALE GENOMIC DNA]</scope>
    <source>
        <strain evidence="2">9D6_DIV0238</strain>
    </source>
</reference>
<evidence type="ECO:0000256" key="1">
    <source>
        <dbReference type="SAM" id="Phobius"/>
    </source>
</evidence>
<accession>A0A200IZD8</accession>
<organism evidence="2">
    <name type="scientific">Candidatus Enterococcus dunnyi</name>
    <dbReference type="NCBI Taxonomy" id="1834192"/>
    <lineage>
        <taxon>Bacteria</taxon>
        <taxon>Bacillati</taxon>
        <taxon>Bacillota</taxon>
        <taxon>Bacilli</taxon>
        <taxon>Lactobacillales</taxon>
        <taxon>Enterococcaceae</taxon>
        <taxon>Enterococcus</taxon>
    </lineage>
</organism>
<name>A0A200IZD8_9ENTE</name>
<dbReference type="InterPro" id="IPR025356">
    <property type="entry name" value="DUF4260"/>
</dbReference>
<dbReference type="OrthoDB" id="9813911at2"/>
<keyword evidence="4" id="KW-1185">Reference proteome</keyword>
<sequence>MKLILKLESIFLLLIALFFYFSVFKFSWVTLFVFLFVPDLSMIGYLLSDRTGAYIYNIIHNLVLPAILLALGLFFDSSFLLMSSSILFIHIFMDRSLGYGLKYLDSFHHTHL</sequence>
<reference evidence="3" key="3">
    <citation type="submission" date="2024-03" db="EMBL/GenBank/DDBJ databases">
        <title>The Genome Sequence of Enterococcus sp. DIV0238c.</title>
        <authorList>
            <consortium name="The Broad Institute Genomics Platform"/>
            <consortium name="The Broad Institute Microbial Omics Core"/>
            <consortium name="The Broad Institute Genomic Center for Infectious Diseases"/>
            <person name="Earl A."/>
            <person name="Manson A."/>
            <person name="Gilmore M."/>
            <person name="Schwartman J."/>
            <person name="Shea T."/>
            <person name="Abouelleil A."/>
            <person name="Cao P."/>
            <person name="Chapman S."/>
            <person name="Cusick C."/>
            <person name="Young S."/>
            <person name="Neafsey D."/>
            <person name="Nusbaum C."/>
            <person name="Birren B."/>
        </authorList>
    </citation>
    <scope>NUCLEOTIDE SEQUENCE</scope>
    <source>
        <strain evidence="3">9D6_DIV0238</strain>
    </source>
</reference>
<keyword evidence="1" id="KW-1133">Transmembrane helix</keyword>
<dbReference type="Proteomes" id="UP000196151">
    <property type="component" value="Chromosome"/>
</dbReference>
<dbReference type="RefSeq" id="WP_087641683.1">
    <property type="nucleotide sequence ID" value="NZ_CP147246.1"/>
</dbReference>
<dbReference type="Pfam" id="PF14079">
    <property type="entry name" value="DUF4260"/>
    <property type="match status" value="1"/>
</dbReference>
<feature type="transmembrane region" description="Helical" evidence="1">
    <location>
        <begin position="12"/>
        <end position="37"/>
    </location>
</feature>
<dbReference type="EMBL" id="NIBQ01000003">
    <property type="protein sequence ID" value="OUZ30298.1"/>
    <property type="molecule type" value="Genomic_DNA"/>
</dbReference>
<evidence type="ECO:0000313" key="3">
    <source>
        <dbReference type="EMBL" id="WYJ94393.1"/>
    </source>
</evidence>
<proteinExistence type="predicted"/>